<sequence length="127" mass="14463">MYYCRNFGNLRINTKYSIRYFSNKVHLEINPLKCLHDDPVHIKAINLPPGSNVTLVSTIQDTKGNSFIANTHYRSDEYGTLDLLQHPSLDGSYKGLFPMGPIAALHPAPNVFKYQRFINRDVTVPLI</sequence>
<dbReference type="EMBL" id="SEYY01000998">
    <property type="protein sequence ID" value="KAB7506097.1"/>
    <property type="molecule type" value="Genomic_DNA"/>
</dbReference>
<feature type="non-terminal residue" evidence="2">
    <location>
        <position position="127"/>
    </location>
</feature>
<comment type="caution">
    <text evidence="2">The sequence shown here is derived from an EMBL/GenBank/DDBJ whole genome shotgun (WGS) entry which is preliminary data.</text>
</comment>
<feature type="domain" description="Acyl-CoA thioester hydrolase/bile acid-CoA amino acid N-acetyltransferase" evidence="1">
    <location>
        <begin position="37"/>
        <end position="126"/>
    </location>
</feature>
<dbReference type="AlphaFoldDB" id="A0A5N5TIH7"/>
<proteinExistence type="predicted"/>
<evidence type="ECO:0000313" key="3">
    <source>
        <dbReference type="Proteomes" id="UP000326759"/>
    </source>
</evidence>
<dbReference type="InterPro" id="IPR042490">
    <property type="entry name" value="Thio_Ohase/BAAT_N"/>
</dbReference>
<dbReference type="GO" id="GO:0047617">
    <property type="term" value="F:fatty acyl-CoA hydrolase activity"/>
    <property type="evidence" value="ECO:0007669"/>
    <property type="project" value="TreeGrafter"/>
</dbReference>
<dbReference type="GO" id="GO:0006631">
    <property type="term" value="P:fatty acid metabolic process"/>
    <property type="evidence" value="ECO:0007669"/>
    <property type="project" value="TreeGrafter"/>
</dbReference>
<dbReference type="Proteomes" id="UP000326759">
    <property type="component" value="Unassembled WGS sequence"/>
</dbReference>
<dbReference type="GO" id="GO:0006637">
    <property type="term" value="P:acyl-CoA metabolic process"/>
    <property type="evidence" value="ECO:0007669"/>
    <property type="project" value="TreeGrafter"/>
</dbReference>
<dbReference type="InterPro" id="IPR006862">
    <property type="entry name" value="Thio_Ohase/aa_AcTrfase"/>
</dbReference>
<reference evidence="2 3" key="1">
    <citation type="journal article" date="2019" name="PLoS Biol.">
        <title>Sex chromosomes control vertical transmission of feminizing Wolbachia symbionts in an isopod.</title>
        <authorList>
            <person name="Becking T."/>
            <person name="Chebbi M.A."/>
            <person name="Giraud I."/>
            <person name="Moumen B."/>
            <person name="Laverre T."/>
            <person name="Caubet Y."/>
            <person name="Peccoud J."/>
            <person name="Gilbert C."/>
            <person name="Cordaux R."/>
        </authorList>
    </citation>
    <scope>NUCLEOTIDE SEQUENCE [LARGE SCALE GENOMIC DNA]</scope>
    <source>
        <strain evidence="2">ANa2</strain>
        <tissue evidence="2">Whole body excluding digestive tract and cuticle</tissue>
    </source>
</reference>
<protein>
    <recommendedName>
        <fullName evidence="1">Acyl-CoA thioester hydrolase/bile acid-CoA amino acid N-acetyltransferase domain-containing protein</fullName>
    </recommendedName>
</protein>
<dbReference type="PANTHER" id="PTHR10824">
    <property type="entry name" value="ACYL-COENZYME A THIOESTERASE-RELATED"/>
    <property type="match status" value="1"/>
</dbReference>
<dbReference type="OrthoDB" id="10327442at2759"/>
<evidence type="ECO:0000259" key="1">
    <source>
        <dbReference type="Pfam" id="PF04775"/>
    </source>
</evidence>
<keyword evidence="3" id="KW-1185">Reference proteome</keyword>
<gene>
    <name evidence="2" type="ORF">Anas_02155</name>
</gene>
<evidence type="ECO:0000313" key="2">
    <source>
        <dbReference type="EMBL" id="KAB7506097.1"/>
    </source>
</evidence>
<accession>A0A5N5TIH7</accession>
<dbReference type="Pfam" id="PF04775">
    <property type="entry name" value="Bile_Hydr_Trans"/>
    <property type="match status" value="1"/>
</dbReference>
<dbReference type="PANTHER" id="PTHR10824:SF17">
    <property type="entry name" value="ACYL-COENZYME A THIOESTERASE 6"/>
    <property type="match status" value="1"/>
</dbReference>
<organism evidence="2 3">
    <name type="scientific">Armadillidium nasatum</name>
    <dbReference type="NCBI Taxonomy" id="96803"/>
    <lineage>
        <taxon>Eukaryota</taxon>
        <taxon>Metazoa</taxon>
        <taxon>Ecdysozoa</taxon>
        <taxon>Arthropoda</taxon>
        <taxon>Crustacea</taxon>
        <taxon>Multicrustacea</taxon>
        <taxon>Malacostraca</taxon>
        <taxon>Eumalacostraca</taxon>
        <taxon>Peracarida</taxon>
        <taxon>Isopoda</taxon>
        <taxon>Oniscidea</taxon>
        <taxon>Crinocheta</taxon>
        <taxon>Armadillidiidae</taxon>
        <taxon>Armadillidium</taxon>
    </lineage>
</organism>
<name>A0A5N5TIH7_9CRUS</name>
<dbReference type="Gene3D" id="2.60.40.2240">
    <property type="entry name" value="Acyl-CoA thioester hydrolase/BAAT N-terminal domain"/>
    <property type="match status" value="1"/>
</dbReference>